<evidence type="ECO:0000313" key="2">
    <source>
        <dbReference type="Proteomes" id="UP000321026"/>
    </source>
</evidence>
<sequence length="164" mass="19124">MANDKPGKDSSLTEELTLAIRKLYLSGKTYIEIQQELDINENNWDWWYWKDYQGFRTFLNKIKAERFIRRTEKLSDELLELPAVDEEGKVSEGILRVKQKEMEFLRETLGKDNYSKRSELTGKDGEQVGLGVVILPAKNNEESNIQDETKAISTYEDLLDRVND</sequence>
<protein>
    <submittedName>
        <fullName evidence="1">Uncharacterized protein</fullName>
    </submittedName>
</protein>
<dbReference type="Proteomes" id="UP000321026">
    <property type="component" value="Unassembled WGS sequence"/>
</dbReference>
<gene>
    <name evidence="1" type="ORF">E6Q11_04350</name>
</gene>
<evidence type="ECO:0000313" key="1">
    <source>
        <dbReference type="EMBL" id="TXG76603.1"/>
    </source>
</evidence>
<organism evidence="1 2">
    <name type="scientific">Candidatus Dojkabacteria bacterium</name>
    <dbReference type="NCBI Taxonomy" id="2099670"/>
    <lineage>
        <taxon>Bacteria</taxon>
        <taxon>Candidatus Dojkabacteria</taxon>
    </lineage>
</organism>
<reference evidence="1 2" key="1">
    <citation type="submission" date="2018-09" db="EMBL/GenBank/DDBJ databases">
        <title>Metagenome Assembled Genomes from an Advanced Water Purification Facility.</title>
        <authorList>
            <person name="Stamps B.W."/>
            <person name="Spear J.R."/>
        </authorList>
    </citation>
    <scope>NUCLEOTIDE SEQUENCE [LARGE SCALE GENOMIC DNA]</scope>
    <source>
        <strain evidence="1">Bin_63_2</strain>
    </source>
</reference>
<dbReference type="AlphaFoldDB" id="A0A5C7J502"/>
<accession>A0A5C7J502</accession>
<name>A0A5C7J502_9BACT</name>
<comment type="caution">
    <text evidence="1">The sequence shown here is derived from an EMBL/GenBank/DDBJ whole genome shotgun (WGS) entry which is preliminary data.</text>
</comment>
<proteinExistence type="predicted"/>
<dbReference type="EMBL" id="SSDS01000070">
    <property type="protein sequence ID" value="TXG76603.1"/>
    <property type="molecule type" value="Genomic_DNA"/>
</dbReference>